<proteinExistence type="predicted"/>
<dbReference type="STRING" id="1754191.A0A1Y1UXR2"/>
<feature type="compositionally biased region" description="Polar residues" evidence="1">
    <location>
        <begin position="390"/>
        <end position="413"/>
    </location>
</feature>
<evidence type="ECO:0000256" key="1">
    <source>
        <dbReference type="SAM" id="MobiDB-lite"/>
    </source>
</evidence>
<accession>A0A1Y1UXR2</accession>
<reference evidence="2 3" key="2">
    <citation type="submission" date="2016-08" db="EMBL/GenBank/DDBJ databases">
        <title>Pervasive Adenine N6-methylation of Active Genes in Fungi.</title>
        <authorList>
            <consortium name="DOE Joint Genome Institute"/>
            <person name="Mondo S.J."/>
            <person name="Dannebaum R.O."/>
            <person name="Kuo R.C."/>
            <person name="Labutti K."/>
            <person name="Haridas S."/>
            <person name="Kuo A."/>
            <person name="Salamov A."/>
            <person name="Ahrendt S.R."/>
            <person name="Lipzen A."/>
            <person name="Sullivan W."/>
            <person name="Andreopoulos W.B."/>
            <person name="Clum A."/>
            <person name="Lindquist E."/>
            <person name="Daum C."/>
            <person name="Ramamoorthy G.K."/>
            <person name="Gryganskyi A."/>
            <person name="Culley D."/>
            <person name="Magnuson J.K."/>
            <person name="James T.Y."/>
            <person name="O'Malley M.A."/>
            <person name="Stajich J.E."/>
            <person name="Spatafora J.W."/>
            <person name="Visel A."/>
            <person name="Grigoriev I.V."/>
        </authorList>
    </citation>
    <scope>NUCLEOTIDE SEQUENCE [LARGE SCALE GENOMIC DNA]</scope>
    <source>
        <strain evidence="3">finn</strain>
    </source>
</reference>
<sequence length="1036" mass="117751">MYEDKFKVKFISRKVIIAWKNAIESSSLSWQEIFPVICALYELDDNFHKDEAFQNLKIESMPFYAHFKEILKELNLANFNIHYFRKLTKHLLKIYLETNKEIRQIQEKKIATGQELTSNDIVIPNELIDELVCLYKELKKADINESDPQISRGVPTFSYHRRSRSGQYSKNSLKTEIGQGYEDERESISSEKLFKPRRVISTIPKLNGNISSLSSNVSPRLISGVPSKFTPCVSSKQVPVKGISGAINVSPKILSGTTPPKTSPLISPILSPLISPTLSPPMYYNDNVSMSYKKFTPPANANVITIKHPKKSNLRKIKRKSLKVATNNYNSTIEQELVSPTESFSNFSRISPLSLSKLEDDFNITSLSRDEVPKVVNYPLPHKFMEYPTRTASLSPSSQKRMSFPKRSQSQQNEHSENYSFISNPSNVSSSRNFVSKSPSMVSNNSFTQSQKLAPFIQSNQTSDTFNSMAFFDEERDSRNGSKRRSRAHSMSALAYQSQNNIFKMSPSSGYRNIISPEFLPFEESLPAIPSINNNYIEDIVSPKMNNPVVYEEPISPSIRSPISPPLTQYPSPNQSFSQMHYPAQSPQMQLQALNTSFTSLNTSIMNDDENLYDFSDILDRYADNEVISKTSPILANNSPHFSLFSNNNLTQEGAIYAKSTSIKSVETLGFLDVPGIEGIPKFEEREASFLEKYSINKSEMDSQLEEPGHISTVITDSSVIDGLESDLLNHKVQARKSIGSINSSLKCTPLKNDLVLTSIDEEKDEENKSTSEINKEKENKTEEEKVKDDIEMPDDLKEKKQQFRLSFLTSKSSNSSLKKNLKKQEEDSKLKEEIQIVGEEEGSSTTKKSENDNDSETRKNNSSSPKSSDTGSQSPKTSTPYFVHPAQLYHMLQIFCNYFIAGFPQRAQSITHRWINTSNSLALNFWKLLKYKEETISQIIIYATFYDQVKSRAFPLRDPDHVFLKELISSINVDNPTSYHEEMQTKKTRRNRNRSISDPYLPQKFKGTGNGIFKTIENQMSNQKLIMQIKKELLI</sequence>
<feature type="region of interest" description="Disordered" evidence="1">
    <location>
        <begin position="816"/>
        <end position="879"/>
    </location>
</feature>
<evidence type="ECO:0000313" key="2">
    <source>
        <dbReference type="EMBL" id="ORX42523.1"/>
    </source>
</evidence>
<feature type="compositionally biased region" description="Polar residues" evidence="1">
    <location>
        <begin position="861"/>
        <end position="879"/>
    </location>
</feature>
<feature type="compositionally biased region" description="Basic and acidic residues" evidence="1">
    <location>
        <begin position="823"/>
        <end position="835"/>
    </location>
</feature>
<reference evidence="2 3" key="1">
    <citation type="submission" date="2016-08" db="EMBL/GenBank/DDBJ databases">
        <title>Genomes of anaerobic fungi encode conserved fungal cellulosomes for biomass hydrolysis.</title>
        <authorList>
            <consortium name="DOE Joint Genome Institute"/>
            <person name="Haitjema C.H."/>
            <person name="Gilmore S.P."/>
            <person name="Henske J.K."/>
            <person name="Solomon K.V."/>
            <person name="De Groot R."/>
            <person name="Kuo A."/>
            <person name="Mondo S.J."/>
            <person name="Salamov A.A."/>
            <person name="Labutti K."/>
            <person name="Zhao Z."/>
            <person name="Chiniquy J."/>
            <person name="Barry K."/>
            <person name="Brewer H.M."/>
            <person name="Purvine S.O."/>
            <person name="Wright A.T."/>
            <person name="Boxma B."/>
            <person name="Van Alen T."/>
            <person name="Hackstein J.H."/>
            <person name="Baker S.E."/>
            <person name="Grigoriev I.V."/>
            <person name="O'Malley M.A."/>
        </authorList>
    </citation>
    <scope>NUCLEOTIDE SEQUENCE [LARGE SCALE GENOMIC DNA]</scope>
    <source>
        <strain evidence="3">finn</strain>
    </source>
</reference>
<dbReference type="EMBL" id="MCFH01000063">
    <property type="protein sequence ID" value="ORX42523.1"/>
    <property type="molecule type" value="Genomic_DNA"/>
</dbReference>
<feature type="region of interest" description="Disordered" evidence="1">
    <location>
        <begin position="981"/>
        <end position="1002"/>
    </location>
</feature>
<dbReference type="AlphaFoldDB" id="A0A1Y1UXR2"/>
<dbReference type="OrthoDB" id="2163298at2759"/>
<organism evidence="2 3">
    <name type="scientific">Piromyces finnis</name>
    <dbReference type="NCBI Taxonomy" id="1754191"/>
    <lineage>
        <taxon>Eukaryota</taxon>
        <taxon>Fungi</taxon>
        <taxon>Fungi incertae sedis</taxon>
        <taxon>Chytridiomycota</taxon>
        <taxon>Chytridiomycota incertae sedis</taxon>
        <taxon>Neocallimastigomycetes</taxon>
        <taxon>Neocallimastigales</taxon>
        <taxon>Neocallimastigaceae</taxon>
        <taxon>Piromyces</taxon>
    </lineage>
</organism>
<comment type="caution">
    <text evidence="2">The sequence shown here is derived from an EMBL/GenBank/DDBJ whole genome shotgun (WGS) entry which is preliminary data.</text>
</comment>
<feature type="compositionally biased region" description="Basic and acidic residues" evidence="1">
    <location>
        <begin position="766"/>
        <end position="796"/>
    </location>
</feature>
<name>A0A1Y1UXR2_9FUNG</name>
<evidence type="ECO:0000313" key="3">
    <source>
        <dbReference type="Proteomes" id="UP000193719"/>
    </source>
</evidence>
<feature type="compositionally biased region" description="Basic and acidic residues" evidence="1">
    <location>
        <begin position="848"/>
        <end position="860"/>
    </location>
</feature>
<protein>
    <submittedName>
        <fullName evidence="2">Uncharacterized protein</fullName>
    </submittedName>
</protein>
<feature type="region of interest" description="Disordered" evidence="1">
    <location>
        <begin position="389"/>
        <end position="441"/>
    </location>
</feature>
<gene>
    <name evidence="2" type="ORF">BCR36DRAFT_416014</name>
</gene>
<keyword evidence="3" id="KW-1185">Reference proteome</keyword>
<dbReference type="Proteomes" id="UP000193719">
    <property type="component" value="Unassembled WGS sequence"/>
</dbReference>
<feature type="region of interest" description="Disordered" evidence="1">
    <location>
        <begin position="762"/>
        <end position="796"/>
    </location>
</feature>
<feature type="compositionally biased region" description="Low complexity" evidence="1">
    <location>
        <begin position="420"/>
        <end position="440"/>
    </location>
</feature>